<dbReference type="Pfam" id="PF03283">
    <property type="entry name" value="PAE"/>
    <property type="match status" value="1"/>
</dbReference>
<feature type="signal peptide" evidence="1">
    <location>
        <begin position="1"/>
        <end position="31"/>
    </location>
</feature>
<sequence length="446" mass="49643">MMSKARDTLPHATKLLVICSVIFVLKSGASHQRLDIDDSDKTPLQANITTGDDRWEKVLLTDAASKNGAVCLDGSPGGYYIRRRNDDRNDSVENNWIVFHQGGGWCGSNTNCLKRSKGRLGSSNFWGPTYEYGVHGFAGSELFSTPLFENYTIVYAMYCDGTSWTSDVDYPVKVSNNTNETIYFRGRRLLDALIDNLVSVEGLQNASKVLYSGCSAGALTTFLHIDYVASRLSPFSPTVKILGLADAMFSLDRNQFNGAPGGLQKSMKWGYQAWNSSYSVNTGCKKAHSKEDEWKCMIGEHVSIFVKTDLFIINSKYDTWQRKAILGADCDIGINCPKAQETFDILYGQSMVTALEKIPKEHGYFVSNCPSHCQSGLKFNWNYVTIDNVTMKDAFLMWYKQKNNPSKSDQVHIRLVDTGDAGPSGANVCPKRRSDFVADKMFQSIG</sequence>
<gene>
    <name evidence="2" type="ORF">DBRI00130_LOCUS12734</name>
</gene>
<dbReference type="PANTHER" id="PTHR21562:SF67">
    <property type="entry name" value="PECTIN ACETYLESTERASE"/>
    <property type="match status" value="1"/>
</dbReference>
<protein>
    <recommendedName>
        <fullName evidence="3">Pectin acetylesterase</fullName>
    </recommendedName>
</protein>
<evidence type="ECO:0000313" key="2">
    <source>
        <dbReference type="EMBL" id="CAE4603038.1"/>
    </source>
</evidence>
<feature type="chain" id="PRO_5030790150" description="Pectin acetylesterase" evidence="1">
    <location>
        <begin position="32"/>
        <end position="446"/>
    </location>
</feature>
<evidence type="ECO:0008006" key="3">
    <source>
        <dbReference type="Google" id="ProtNLM"/>
    </source>
</evidence>
<proteinExistence type="predicted"/>
<dbReference type="PANTHER" id="PTHR21562">
    <property type="entry name" value="NOTUM-RELATED"/>
    <property type="match status" value="1"/>
</dbReference>
<reference evidence="2" key="1">
    <citation type="submission" date="2021-01" db="EMBL/GenBank/DDBJ databases">
        <authorList>
            <person name="Corre E."/>
            <person name="Pelletier E."/>
            <person name="Niang G."/>
            <person name="Scheremetjew M."/>
            <person name="Finn R."/>
            <person name="Kale V."/>
            <person name="Holt S."/>
            <person name="Cochrane G."/>
            <person name="Meng A."/>
            <person name="Brown T."/>
            <person name="Cohen L."/>
        </authorList>
    </citation>
    <scope>NUCLEOTIDE SEQUENCE</scope>
    <source>
        <strain evidence="2">GSO104</strain>
    </source>
</reference>
<dbReference type="AlphaFoldDB" id="A0A7S4R4X8"/>
<dbReference type="InterPro" id="IPR004963">
    <property type="entry name" value="PAE/NOTUM"/>
</dbReference>
<accession>A0A7S4R4X8</accession>
<organism evidence="2">
    <name type="scientific">Ditylum brightwellii</name>
    <dbReference type="NCBI Taxonomy" id="49249"/>
    <lineage>
        <taxon>Eukaryota</taxon>
        <taxon>Sar</taxon>
        <taxon>Stramenopiles</taxon>
        <taxon>Ochrophyta</taxon>
        <taxon>Bacillariophyta</taxon>
        <taxon>Mediophyceae</taxon>
        <taxon>Lithodesmiophycidae</taxon>
        <taxon>Lithodesmiales</taxon>
        <taxon>Lithodesmiaceae</taxon>
        <taxon>Ditylum</taxon>
    </lineage>
</organism>
<name>A0A7S4R4X8_9STRA</name>
<dbReference type="GO" id="GO:0016787">
    <property type="term" value="F:hydrolase activity"/>
    <property type="evidence" value="ECO:0007669"/>
    <property type="project" value="InterPro"/>
</dbReference>
<dbReference type="EMBL" id="HBNS01015881">
    <property type="protein sequence ID" value="CAE4603038.1"/>
    <property type="molecule type" value="Transcribed_RNA"/>
</dbReference>
<keyword evidence="1" id="KW-0732">Signal</keyword>
<evidence type="ECO:0000256" key="1">
    <source>
        <dbReference type="SAM" id="SignalP"/>
    </source>
</evidence>